<evidence type="ECO:0008006" key="3">
    <source>
        <dbReference type="Google" id="ProtNLM"/>
    </source>
</evidence>
<dbReference type="Proteomes" id="UP000515153">
    <property type="component" value="Unplaced"/>
</dbReference>
<evidence type="ECO:0000313" key="2">
    <source>
        <dbReference type="RefSeq" id="XP_030983822.1"/>
    </source>
</evidence>
<dbReference type="KEGG" id="pgri:PgNI_02905"/>
<reference evidence="2" key="3">
    <citation type="submission" date="2025-08" db="UniProtKB">
        <authorList>
            <consortium name="RefSeq"/>
        </authorList>
    </citation>
    <scope>IDENTIFICATION</scope>
    <source>
        <strain evidence="2">NI907</strain>
    </source>
</reference>
<organism evidence="1 2">
    <name type="scientific">Pyricularia grisea</name>
    <name type="common">Crabgrass-specific blast fungus</name>
    <name type="synonym">Magnaporthe grisea</name>
    <dbReference type="NCBI Taxonomy" id="148305"/>
    <lineage>
        <taxon>Eukaryota</taxon>
        <taxon>Fungi</taxon>
        <taxon>Dikarya</taxon>
        <taxon>Ascomycota</taxon>
        <taxon>Pezizomycotina</taxon>
        <taxon>Sordariomycetes</taxon>
        <taxon>Sordariomycetidae</taxon>
        <taxon>Magnaporthales</taxon>
        <taxon>Pyriculariaceae</taxon>
        <taxon>Pyricularia</taxon>
    </lineage>
</organism>
<accession>A0A6P8B9G5</accession>
<dbReference type="RefSeq" id="XP_030983822.1">
    <property type="nucleotide sequence ID" value="XM_031122962.1"/>
</dbReference>
<name>A0A6P8B9G5_PYRGI</name>
<dbReference type="GeneID" id="41957873"/>
<protein>
    <recommendedName>
        <fullName evidence="3">Protein kinase domain-containing protein</fullName>
    </recommendedName>
</protein>
<reference evidence="2" key="1">
    <citation type="journal article" date="2019" name="Mol. Biol. Evol.">
        <title>Blast fungal genomes show frequent chromosomal changes, gene gains and losses, and effector gene turnover.</title>
        <authorList>
            <person name="Gomez Luciano L.B."/>
            <person name="Jason Tsai I."/>
            <person name="Chuma I."/>
            <person name="Tosa Y."/>
            <person name="Chen Y.H."/>
            <person name="Li J.Y."/>
            <person name="Li M.Y."/>
            <person name="Jade Lu M.Y."/>
            <person name="Nakayashiki H."/>
            <person name="Li W.H."/>
        </authorList>
    </citation>
    <scope>NUCLEOTIDE SEQUENCE</scope>
    <source>
        <strain evidence="2">NI907</strain>
    </source>
</reference>
<gene>
    <name evidence="2" type="ORF">PgNI_02905</name>
</gene>
<dbReference type="AlphaFoldDB" id="A0A6P8B9G5"/>
<proteinExistence type="predicted"/>
<sequence>MTAALVLENAQWSPPGPDGRMMVGWLDVATSQTRCALFEPTSASPAEVEPIIVKAQQRLPYLGGPCRPEEAQTFRLAGISRLGSEIGLLYNCTQQPVTLRDYITTRPKPDRRDRLRLALAIATKVRSLEVHFDLRHPDLRADSFVFIRDVFRPAATNGGDININNGSNNNNNRATINGTDGRDVDLSRPFILDWSRRPTQQSIYQHPRFRPPGERPNREWTYQVFALLMILSEIAAWDSLAARFSSSTTPAALQAAKEERFHLLKTGAWQVFPWACTQLEQNMEKLEQYDRWHVKRFYDMLCDKLQTQVADAGLGESVMTIA</sequence>
<dbReference type="OrthoDB" id="1911848at2759"/>
<reference evidence="2" key="2">
    <citation type="submission" date="2019-10" db="EMBL/GenBank/DDBJ databases">
        <authorList>
            <consortium name="NCBI Genome Project"/>
        </authorList>
    </citation>
    <scope>NUCLEOTIDE SEQUENCE</scope>
    <source>
        <strain evidence="2">NI907</strain>
    </source>
</reference>
<evidence type="ECO:0000313" key="1">
    <source>
        <dbReference type="Proteomes" id="UP000515153"/>
    </source>
</evidence>
<keyword evidence="1" id="KW-1185">Reference proteome</keyword>